<feature type="transmembrane region" description="Helical" evidence="2">
    <location>
        <begin position="98"/>
        <end position="120"/>
    </location>
</feature>
<keyword evidence="2" id="KW-0812">Transmembrane</keyword>
<dbReference type="InParanoid" id="A0A0C3H4T9"/>
<dbReference type="Proteomes" id="UP000054321">
    <property type="component" value="Unassembled WGS sequence"/>
</dbReference>
<dbReference type="PANTHER" id="PTHR35394:SF5">
    <property type="entry name" value="DUF3176 DOMAIN-CONTAINING PROTEIN"/>
    <property type="match status" value="1"/>
</dbReference>
<sequence length="664" mass="73539">MVFYQDIDLHQGVDVDADPDIDGFGTERPSTTPSRLAILSSGFPLEQFETNSPSVRYPREDQPFVRAPDGTKENSSPEITSSLPTDRRARRRKPKQQWLLETLSIVISIASMTAVIIVLAKIEGTSLHNWDFFLQPNTVISALVVLSKTSLMSAAATCLSQLKWLYFWKSEKHRRLKDLDIFDDASRGPLGAANFYARMRTFVPLGVLASFVMLLALVMEPFSQQVLSFVTLPIVSHGEIASIPISNAYNSTDYVSMAGSSSELYDTMMQGAFYRGIFGMNGALDFQCPSSNCTWPDFSTLALCSTCQDITASTQIQEQDCDESNIISSAFIDTDQNFLNCTNYTFTTPGGGTLVGIVALENATGKYANGTWMTSVVSTLVVADNFGPGDRTTEDDWSLVTTINVAKFNWSNTWSLDKARHMMVTAFNTTQCSLTWCLKKYSGVSVVNGALNTFSTQDIPGQLLVPNDNSVDYVFTPNVSTLEIAPWTNASNFSVDINLAGSLLSYLVSGLSFNMTTIPDPGWSLQSVATPEIFLENTNTSGIIQDIAASMTDRIRHSGANASALGSTLRPLTYIRVDWYWIILPITLVLLSAIVLAMTIWDNSRRGAPLWKSKLMPLLFHGLKGWRLDDLRLNSVQEMDRAAKRMRAILIEDNPDDVRFVRRY</sequence>
<reference evidence="4" key="2">
    <citation type="submission" date="2015-01" db="EMBL/GenBank/DDBJ databases">
        <title>Evolutionary Origins and Diversification of the Mycorrhizal Mutualists.</title>
        <authorList>
            <consortium name="DOE Joint Genome Institute"/>
            <consortium name="Mycorrhizal Genomics Consortium"/>
            <person name="Kohler A."/>
            <person name="Kuo A."/>
            <person name="Nagy L.G."/>
            <person name="Floudas D."/>
            <person name="Copeland A."/>
            <person name="Barry K.W."/>
            <person name="Cichocki N."/>
            <person name="Veneault-Fourrey C."/>
            <person name="LaButti K."/>
            <person name="Lindquist E.A."/>
            <person name="Lipzen A."/>
            <person name="Lundell T."/>
            <person name="Morin E."/>
            <person name="Murat C."/>
            <person name="Riley R."/>
            <person name="Ohm R."/>
            <person name="Sun H."/>
            <person name="Tunlid A."/>
            <person name="Henrissat B."/>
            <person name="Grigoriev I.V."/>
            <person name="Hibbett D.S."/>
            <person name="Martin F."/>
        </authorList>
    </citation>
    <scope>NUCLEOTIDE SEQUENCE [LARGE SCALE GENOMIC DNA]</scope>
    <source>
        <strain evidence="4">Zn</strain>
    </source>
</reference>
<dbReference type="AlphaFoldDB" id="A0A0C3H4T9"/>
<evidence type="ECO:0000313" key="4">
    <source>
        <dbReference type="Proteomes" id="UP000054321"/>
    </source>
</evidence>
<dbReference type="OrthoDB" id="5376804at2759"/>
<proteinExistence type="predicted"/>
<dbReference type="InterPro" id="IPR021514">
    <property type="entry name" value="DUF3176"/>
</dbReference>
<dbReference type="STRING" id="913774.A0A0C3H4T9"/>
<feature type="transmembrane region" description="Helical" evidence="2">
    <location>
        <begin position="579"/>
        <end position="601"/>
    </location>
</feature>
<reference evidence="3 4" key="1">
    <citation type="submission" date="2014-04" db="EMBL/GenBank/DDBJ databases">
        <authorList>
            <consortium name="DOE Joint Genome Institute"/>
            <person name="Kuo A."/>
            <person name="Martino E."/>
            <person name="Perotto S."/>
            <person name="Kohler A."/>
            <person name="Nagy L.G."/>
            <person name="Floudas D."/>
            <person name="Copeland A."/>
            <person name="Barry K.W."/>
            <person name="Cichocki N."/>
            <person name="Veneault-Fourrey C."/>
            <person name="LaButti K."/>
            <person name="Lindquist E.A."/>
            <person name="Lipzen A."/>
            <person name="Lundell T."/>
            <person name="Morin E."/>
            <person name="Murat C."/>
            <person name="Sun H."/>
            <person name="Tunlid A."/>
            <person name="Henrissat B."/>
            <person name="Grigoriev I.V."/>
            <person name="Hibbett D.S."/>
            <person name="Martin F."/>
            <person name="Nordberg H.P."/>
            <person name="Cantor M.N."/>
            <person name="Hua S.X."/>
        </authorList>
    </citation>
    <scope>NUCLEOTIDE SEQUENCE [LARGE SCALE GENOMIC DNA]</scope>
    <source>
        <strain evidence="3 4">Zn</strain>
    </source>
</reference>
<feature type="compositionally biased region" description="Polar residues" evidence="1">
    <location>
        <begin position="73"/>
        <end position="84"/>
    </location>
</feature>
<feature type="transmembrane region" description="Helical" evidence="2">
    <location>
        <begin position="140"/>
        <end position="167"/>
    </location>
</feature>
<accession>A0A0C3H4T9</accession>
<dbReference type="HOGENOM" id="CLU_015092_4_2_1"/>
<keyword evidence="2" id="KW-1133">Transmembrane helix</keyword>
<dbReference type="PANTHER" id="PTHR35394">
    <property type="entry name" value="DUF3176 DOMAIN-CONTAINING PROTEIN"/>
    <property type="match status" value="1"/>
</dbReference>
<protein>
    <submittedName>
        <fullName evidence="3">Uncharacterized protein</fullName>
    </submittedName>
</protein>
<evidence type="ECO:0000256" key="1">
    <source>
        <dbReference type="SAM" id="MobiDB-lite"/>
    </source>
</evidence>
<evidence type="ECO:0000256" key="2">
    <source>
        <dbReference type="SAM" id="Phobius"/>
    </source>
</evidence>
<dbReference type="EMBL" id="KN832874">
    <property type="protein sequence ID" value="KIN03161.1"/>
    <property type="molecule type" value="Genomic_DNA"/>
</dbReference>
<feature type="region of interest" description="Disordered" evidence="1">
    <location>
        <begin position="50"/>
        <end position="90"/>
    </location>
</feature>
<gene>
    <name evidence="3" type="ORF">OIDMADRAFT_52960</name>
</gene>
<keyword evidence="2" id="KW-0472">Membrane</keyword>
<feature type="transmembrane region" description="Helical" evidence="2">
    <location>
        <begin position="202"/>
        <end position="219"/>
    </location>
</feature>
<organism evidence="3 4">
    <name type="scientific">Oidiodendron maius (strain Zn)</name>
    <dbReference type="NCBI Taxonomy" id="913774"/>
    <lineage>
        <taxon>Eukaryota</taxon>
        <taxon>Fungi</taxon>
        <taxon>Dikarya</taxon>
        <taxon>Ascomycota</taxon>
        <taxon>Pezizomycotina</taxon>
        <taxon>Leotiomycetes</taxon>
        <taxon>Leotiomycetes incertae sedis</taxon>
        <taxon>Myxotrichaceae</taxon>
        <taxon>Oidiodendron</taxon>
    </lineage>
</organism>
<keyword evidence="4" id="KW-1185">Reference proteome</keyword>
<dbReference type="Pfam" id="PF11374">
    <property type="entry name" value="DUF3176"/>
    <property type="match status" value="1"/>
</dbReference>
<evidence type="ECO:0000313" key="3">
    <source>
        <dbReference type="EMBL" id="KIN03161.1"/>
    </source>
</evidence>
<name>A0A0C3H4T9_OIDMZ</name>